<dbReference type="GO" id="GO:0030170">
    <property type="term" value="F:pyridoxal phosphate binding"/>
    <property type="evidence" value="ECO:0007669"/>
    <property type="project" value="InterPro"/>
</dbReference>
<dbReference type="Pfam" id="PF00155">
    <property type="entry name" value="Aminotran_1_2"/>
    <property type="match status" value="1"/>
</dbReference>
<protein>
    <submittedName>
        <fullName evidence="7">GntR family transcriptional regulator</fullName>
    </submittedName>
</protein>
<keyword evidence="8" id="KW-1185">Reference proteome</keyword>
<comment type="similarity">
    <text evidence="1">In the C-terminal section; belongs to the class-I pyridoxal-phosphate-dependent aminotransferase family.</text>
</comment>
<keyword evidence="4" id="KW-0238">DNA-binding</keyword>
<evidence type="ECO:0000256" key="4">
    <source>
        <dbReference type="ARBA" id="ARBA00023125"/>
    </source>
</evidence>
<evidence type="ECO:0000259" key="6">
    <source>
        <dbReference type="PROSITE" id="PS50949"/>
    </source>
</evidence>
<comment type="caution">
    <text evidence="7">The sequence shown here is derived from an EMBL/GenBank/DDBJ whole genome shotgun (WGS) entry which is preliminary data.</text>
</comment>
<dbReference type="InterPro" id="IPR051446">
    <property type="entry name" value="HTH_trans_reg/aminotransferase"/>
</dbReference>
<dbReference type="Pfam" id="PF00392">
    <property type="entry name" value="GntR"/>
    <property type="match status" value="1"/>
</dbReference>
<evidence type="ECO:0000313" key="8">
    <source>
        <dbReference type="Proteomes" id="UP000282454"/>
    </source>
</evidence>
<evidence type="ECO:0000256" key="2">
    <source>
        <dbReference type="ARBA" id="ARBA00022898"/>
    </source>
</evidence>
<evidence type="ECO:0000256" key="5">
    <source>
        <dbReference type="ARBA" id="ARBA00023163"/>
    </source>
</evidence>
<dbReference type="SUPFAM" id="SSF46785">
    <property type="entry name" value="Winged helix' DNA-binding domain"/>
    <property type="match status" value="1"/>
</dbReference>
<dbReference type="PANTHER" id="PTHR46577:SF1">
    <property type="entry name" value="HTH-TYPE TRANSCRIPTIONAL REGULATORY PROTEIN GABR"/>
    <property type="match status" value="1"/>
</dbReference>
<dbReference type="Gene3D" id="1.10.10.10">
    <property type="entry name" value="Winged helix-like DNA-binding domain superfamily/Winged helix DNA-binding domain"/>
    <property type="match status" value="1"/>
</dbReference>
<dbReference type="InterPro" id="IPR015424">
    <property type="entry name" value="PyrdxlP-dep_Trfase"/>
</dbReference>
<dbReference type="AlphaFoldDB" id="A0A421B8R9"/>
<dbReference type="SMART" id="SM00345">
    <property type="entry name" value="HTH_GNTR"/>
    <property type="match status" value="1"/>
</dbReference>
<name>A0A421B8R9_9PSEU</name>
<evidence type="ECO:0000313" key="7">
    <source>
        <dbReference type="EMBL" id="RLK60590.1"/>
    </source>
</evidence>
<organism evidence="7 8">
    <name type="scientific">Actinokineospora cianjurensis</name>
    <dbReference type="NCBI Taxonomy" id="585224"/>
    <lineage>
        <taxon>Bacteria</taxon>
        <taxon>Bacillati</taxon>
        <taxon>Actinomycetota</taxon>
        <taxon>Actinomycetes</taxon>
        <taxon>Pseudonocardiales</taxon>
        <taxon>Pseudonocardiaceae</taxon>
        <taxon>Actinokineospora</taxon>
    </lineage>
</organism>
<dbReference type="Proteomes" id="UP000282454">
    <property type="component" value="Unassembled WGS sequence"/>
</dbReference>
<dbReference type="EMBL" id="RCDD01000001">
    <property type="protein sequence ID" value="RLK60590.1"/>
    <property type="molecule type" value="Genomic_DNA"/>
</dbReference>
<keyword evidence="5" id="KW-0804">Transcription</keyword>
<dbReference type="PANTHER" id="PTHR46577">
    <property type="entry name" value="HTH-TYPE TRANSCRIPTIONAL REGULATORY PROTEIN GABR"/>
    <property type="match status" value="1"/>
</dbReference>
<dbReference type="PRINTS" id="PR00035">
    <property type="entry name" value="HTHGNTR"/>
</dbReference>
<gene>
    <name evidence="7" type="ORF">CLV68_1099</name>
</gene>
<dbReference type="GO" id="GO:0003677">
    <property type="term" value="F:DNA binding"/>
    <property type="evidence" value="ECO:0007669"/>
    <property type="project" value="UniProtKB-KW"/>
</dbReference>
<dbReference type="SUPFAM" id="SSF53383">
    <property type="entry name" value="PLP-dependent transferases"/>
    <property type="match status" value="1"/>
</dbReference>
<keyword evidence="3" id="KW-0805">Transcription regulation</keyword>
<proteinExistence type="inferred from homology"/>
<dbReference type="CDD" id="cd00609">
    <property type="entry name" value="AAT_like"/>
    <property type="match status" value="1"/>
</dbReference>
<dbReference type="Gene3D" id="3.90.1150.10">
    <property type="entry name" value="Aspartate Aminotransferase, domain 1"/>
    <property type="match status" value="1"/>
</dbReference>
<dbReference type="CDD" id="cd07377">
    <property type="entry name" value="WHTH_GntR"/>
    <property type="match status" value="1"/>
</dbReference>
<accession>A0A421B8R9</accession>
<dbReference type="InterPro" id="IPR004839">
    <property type="entry name" value="Aminotransferase_I/II_large"/>
</dbReference>
<dbReference type="InterPro" id="IPR015421">
    <property type="entry name" value="PyrdxlP-dep_Trfase_major"/>
</dbReference>
<dbReference type="PROSITE" id="PS50949">
    <property type="entry name" value="HTH_GNTR"/>
    <property type="match status" value="1"/>
</dbReference>
<dbReference type="Gene3D" id="3.40.640.10">
    <property type="entry name" value="Type I PLP-dependent aspartate aminotransferase-like (Major domain)"/>
    <property type="match status" value="1"/>
</dbReference>
<keyword evidence="2" id="KW-0663">Pyridoxal phosphate</keyword>
<reference evidence="7 8" key="1">
    <citation type="submission" date="2018-10" db="EMBL/GenBank/DDBJ databases">
        <title>Genomic Encyclopedia of Archaeal and Bacterial Type Strains, Phase II (KMG-II): from individual species to whole genera.</title>
        <authorList>
            <person name="Goeker M."/>
        </authorList>
    </citation>
    <scope>NUCLEOTIDE SEQUENCE [LARGE SCALE GENOMIC DNA]</scope>
    <source>
        <strain evidence="7 8">DSM 45657</strain>
    </source>
</reference>
<evidence type="ECO:0000256" key="3">
    <source>
        <dbReference type="ARBA" id="ARBA00023015"/>
    </source>
</evidence>
<dbReference type="InterPro" id="IPR015422">
    <property type="entry name" value="PyrdxlP-dep_Trfase_small"/>
</dbReference>
<dbReference type="GO" id="GO:0003700">
    <property type="term" value="F:DNA-binding transcription factor activity"/>
    <property type="evidence" value="ECO:0007669"/>
    <property type="project" value="InterPro"/>
</dbReference>
<dbReference type="InterPro" id="IPR036388">
    <property type="entry name" value="WH-like_DNA-bd_sf"/>
</dbReference>
<dbReference type="InterPro" id="IPR036390">
    <property type="entry name" value="WH_DNA-bd_sf"/>
</dbReference>
<evidence type="ECO:0000256" key="1">
    <source>
        <dbReference type="ARBA" id="ARBA00005384"/>
    </source>
</evidence>
<sequence>MLPPGGRVSAARLVRMLGEWRDQGNRAGSAGLAAGIRLLLFDGQLAPGTTLPAERELAAALGVSRTLVASAWDQLREEDLIVSRRGSGSRTTLPAAPANAPFPERLQPLDLATAAPGALPGVGLAVDAVRGAFALELSRHGYMGYGVEILRERLAERFTARGLPTTPDQILVTNGAHHALALVLRAMTVPGDRVLVEQPTYNNSLEAIRSAHVMPVPVPMPEQGWDLEGVEVVLRQATPRLAYLIVDFQNPTGRRLDAEGRERLAAILRRARTPAVVDETLVELDLDGDPMDGPPPMGCFEADLVITVGSASKSHWGGLRLGWVRASEEVIGRLAASRRAFDLGSPVFEQLVLAHLYADPEPMLRERRAEMAATRSVLVNALREYCPDWSFEVPRGGLSLWCELPAAIGTRIAVAAQSVGVRVAPASRFSVHGGLERRLRLPYTLPAPSLVEAVRRLAAVAARVTGSPGTLGSDGLIPVA</sequence>
<dbReference type="OrthoDB" id="199743at2"/>
<dbReference type="InterPro" id="IPR000524">
    <property type="entry name" value="Tscrpt_reg_HTH_GntR"/>
</dbReference>
<feature type="domain" description="HTH gntR-type" evidence="6">
    <location>
        <begin position="26"/>
        <end position="94"/>
    </location>
</feature>